<dbReference type="EMBL" id="CR936257">
    <property type="protein sequence ID" value="CAI50023.1"/>
    <property type="molecule type" value="Genomic_DNA"/>
</dbReference>
<dbReference type="Pfam" id="PF13361">
    <property type="entry name" value="UvrD_C"/>
    <property type="match status" value="1"/>
</dbReference>
<proteinExistence type="inferred from homology"/>
<dbReference type="SUPFAM" id="SSF52540">
    <property type="entry name" value="P-loop containing nucleoside triphosphate hydrolases"/>
    <property type="match status" value="1"/>
</dbReference>
<keyword evidence="2 11" id="KW-0547">Nucleotide-binding</keyword>
<dbReference type="GO" id="GO:0003677">
    <property type="term" value="F:DNA binding"/>
    <property type="evidence" value="ECO:0007669"/>
    <property type="project" value="InterPro"/>
</dbReference>
<dbReference type="RefSeq" id="WP_011323640.1">
    <property type="nucleotide sequence ID" value="NC_007426.1"/>
</dbReference>
<comment type="similarity">
    <text evidence="1">Belongs to the helicase family. UvrD subfamily.</text>
</comment>
<keyword evidence="12" id="KW-0175">Coiled coil</keyword>
<dbReference type="PANTHER" id="PTHR11070:SF2">
    <property type="entry name" value="ATP-DEPENDENT DNA HELICASE SRS2"/>
    <property type="match status" value="1"/>
</dbReference>
<keyword evidence="5 11" id="KW-0067">ATP-binding</keyword>
<dbReference type="GO" id="GO:0016887">
    <property type="term" value="F:ATP hydrolysis activity"/>
    <property type="evidence" value="ECO:0007669"/>
    <property type="project" value="RHEA"/>
</dbReference>
<feature type="coiled-coil region" evidence="12">
    <location>
        <begin position="179"/>
        <end position="262"/>
    </location>
</feature>
<evidence type="ECO:0000256" key="2">
    <source>
        <dbReference type="ARBA" id="ARBA00022741"/>
    </source>
</evidence>
<evidence type="ECO:0000256" key="6">
    <source>
        <dbReference type="ARBA" id="ARBA00023125"/>
    </source>
</evidence>
<dbReference type="EnsemblBacteria" id="CAI50023">
    <property type="protein sequence ID" value="CAI50023"/>
    <property type="gene ID" value="NP_3864A"/>
</dbReference>
<evidence type="ECO:0000313" key="15">
    <source>
        <dbReference type="Proteomes" id="UP000002698"/>
    </source>
</evidence>
<keyword evidence="15" id="KW-1185">Reference proteome</keyword>
<dbReference type="PROSITE" id="PS51198">
    <property type="entry name" value="UVRD_HELICASE_ATP_BIND"/>
    <property type="match status" value="1"/>
</dbReference>
<dbReference type="AlphaFoldDB" id="A0A1U7EXV8"/>
<dbReference type="InterPro" id="IPR027417">
    <property type="entry name" value="P-loop_NTPase"/>
</dbReference>
<dbReference type="Pfam" id="PF00580">
    <property type="entry name" value="UvrD-helicase"/>
    <property type="match status" value="2"/>
</dbReference>
<dbReference type="InterPro" id="IPR013986">
    <property type="entry name" value="DExx_box_DNA_helicase_dom_sf"/>
</dbReference>
<dbReference type="Proteomes" id="UP000002698">
    <property type="component" value="Chromosome"/>
</dbReference>
<dbReference type="Gene3D" id="3.40.50.300">
    <property type="entry name" value="P-loop containing nucleotide triphosphate hydrolases"/>
    <property type="match status" value="3"/>
</dbReference>
<keyword evidence="7" id="KW-0413">Isomerase</keyword>
<dbReference type="OrthoDB" id="203178at2157"/>
<dbReference type="InterPro" id="IPR012340">
    <property type="entry name" value="NA-bd_OB-fold"/>
</dbReference>
<dbReference type="eggNOG" id="arCOG00798">
    <property type="taxonomic scope" value="Archaea"/>
</dbReference>
<evidence type="ECO:0000256" key="9">
    <source>
        <dbReference type="ARBA" id="ARBA00034808"/>
    </source>
</evidence>
<sequence>MTWEELQHELKRDERRWGRRFLPQAVHIRLFGDPEQQRRRYEVAREQVKTRYDELHSTIDDNLQRLHTDLSPAIEDGQSIDASPKYEKTLQHLRDDLDSFHVDLDEQLSVDRPPEAFLRSEEQQTLEDWKRQHDQLESFLKAKVEFDDRMPAMERTVERLYERTECYRSYDQYLTRPEQTEINERCRQIRDQLDRLRNELNLDLLADTDRHRLSDVETTLDAIIEHLQDYNNEFVDRRCAEYDDLFSDIDEEGNDLNRAQREAVVTNDLRNLVVAAAGTGKTLALTYRVAYLVAEGVDPARIAALTYTRQAAREMELRLEEQFGIEQADVRTIHSFAYEIAQETADGYLDVADSQDLYNLIDEVIREARNGQRERFFEHYTQFLFHYDHTHLEEADFDSRTNYVAKRSEESYETLAGETVASRAERVIADFLFTHDVTYQYEAVATWADSADDKGEYRPDFYLPEYDLYIEHWGLDRNGEVSPWFSWSTDQYHEKLFWAREEFVNNDRSLIETYEFEYEAGRLKAALQHRLEHAGVELRRLDFEEFVNQAFEYNKKERDIKESLASFVHNAKTFRIDADDARSRLTPTNARKYHFGHCGAFVLEAYNAYLDRAGLVDFDDMINEAIAAIQADPESYWAQFDHLLVDEFQDVSRHQLELIRAFTGGEDLQETPRLFCVGDDWQSIYSFQGADVDQFIAFEENFGPTAETRLTENYRNPVTVLEAGNDLIANNDHQIAKTVRAAAGHDCQPTLHVLDGYTENAYERRVGEYAANLVEQRLEKGIGTEPSDAMVLCRYDAGAPFTDRVKAELERRNIPYDGKDDHYRPEDMPDEYDPDFDPDAGVAVYSVHQAKGREAEQLIVLNVVSGMYGFPADHRENSLVAPVQDLETATVEEERRLFYVALTRAESEMHVLTRGEQWSLFIEEIKPYLTLNQSVASLSPSDEEESITAKVQLLWDDLHETQHQAGVLEDQSGTIRFVSWATESPPTVKEEVWYRFESIEINEFNGDTQVQLGTETTAMELYRADQSR</sequence>
<dbReference type="InterPro" id="IPR014017">
    <property type="entry name" value="DNA_helicase_UvrD-like_C"/>
</dbReference>
<keyword evidence="3 11" id="KW-0378">Hydrolase</keyword>
<comment type="catalytic activity">
    <reaction evidence="10">
        <text>ATP + H2O = ADP + phosphate + H(+)</text>
        <dbReference type="Rhea" id="RHEA:13065"/>
        <dbReference type="ChEBI" id="CHEBI:15377"/>
        <dbReference type="ChEBI" id="CHEBI:15378"/>
        <dbReference type="ChEBI" id="CHEBI:30616"/>
        <dbReference type="ChEBI" id="CHEBI:43474"/>
        <dbReference type="ChEBI" id="CHEBI:456216"/>
        <dbReference type="EC" id="5.6.2.4"/>
    </reaction>
</comment>
<evidence type="ECO:0000256" key="1">
    <source>
        <dbReference type="ARBA" id="ARBA00009922"/>
    </source>
</evidence>
<dbReference type="KEGG" id="nph:NP_3864A"/>
<dbReference type="Gene3D" id="2.40.50.140">
    <property type="entry name" value="Nucleic acid-binding proteins"/>
    <property type="match status" value="1"/>
</dbReference>
<evidence type="ECO:0000313" key="14">
    <source>
        <dbReference type="EMBL" id="CAI50023.1"/>
    </source>
</evidence>
<dbReference type="EC" id="5.6.2.4" evidence="9"/>
<evidence type="ECO:0000256" key="8">
    <source>
        <dbReference type="ARBA" id="ARBA00034617"/>
    </source>
</evidence>
<accession>A0A1U7EXV8</accession>
<dbReference type="STRING" id="348780.NP_3864A"/>
<gene>
    <name evidence="14" type="ordered locus">NP_3864A</name>
</gene>
<keyword evidence="4 11" id="KW-0347">Helicase</keyword>
<dbReference type="GO" id="GO:0005524">
    <property type="term" value="F:ATP binding"/>
    <property type="evidence" value="ECO:0007669"/>
    <property type="project" value="UniProtKB-UniRule"/>
</dbReference>
<dbReference type="GO" id="GO:0000725">
    <property type="term" value="P:recombinational repair"/>
    <property type="evidence" value="ECO:0007669"/>
    <property type="project" value="TreeGrafter"/>
</dbReference>
<dbReference type="eggNOG" id="arCOG00797">
    <property type="taxonomic scope" value="Archaea"/>
</dbReference>
<evidence type="ECO:0000256" key="5">
    <source>
        <dbReference type="ARBA" id="ARBA00022840"/>
    </source>
</evidence>
<dbReference type="SUPFAM" id="SSF50249">
    <property type="entry name" value="Nucleic acid-binding proteins"/>
    <property type="match status" value="1"/>
</dbReference>
<keyword evidence="6" id="KW-0238">DNA-binding</keyword>
<dbReference type="Gene3D" id="3.40.91.30">
    <property type="match status" value="1"/>
</dbReference>
<comment type="catalytic activity">
    <reaction evidence="8">
        <text>Couples ATP hydrolysis with the unwinding of duplex DNA by translocating in the 3'-5' direction.</text>
        <dbReference type="EC" id="5.6.2.4"/>
    </reaction>
</comment>
<dbReference type="HOGENOM" id="CLU_006494_1_1_2"/>
<dbReference type="Gene3D" id="1.10.10.160">
    <property type="match status" value="1"/>
</dbReference>
<dbReference type="InterPro" id="IPR014016">
    <property type="entry name" value="UvrD-like_ATP-bd"/>
</dbReference>
<dbReference type="InterPro" id="IPR000212">
    <property type="entry name" value="DNA_helicase_UvrD/REP"/>
</dbReference>
<feature type="binding site" evidence="11">
    <location>
        <begin position="275"/>
        <end position="282"/>
    </location>
    <ligand>
        <name>ATP</name>
        <dbReference type="ChEBI" id="CHEBI:30616"/>
    </ligand>
</feature>
<reference evidence="14 15" key="1">
    <citation type="journal article" date="2005" name="Genome Res.">
        <title>Living with two extremes: conclusions from the genome sequence of Natronomonas pharaonis.</title>
        <authorList>
            <person name="Falb M."/>
            <person name="Pfeiffer F."/>
            <person name="Palm P."/>
            <person name="Rodewald K."/>
            <person name="Hickmann V."/>
            <person name="Tittor J."/>
            <person name="Oesterhelt D."/>
        </authorList>
    </citation>
    <scope>NUCLEOTIDE SEQUENCE [LARGE SCALE GENOMIC DNA]</scope>
    <source>
        <strain evidence="15">ATCC 35678 / DSM 2160 / CIP 103997 / JCM 8858 / NBRC 14720 / NCIMB 2260 / Gabara</strain>
    </source>
</reference>
<evidence type="ECO:0000256" key="4">
    <source>
        <dbReference type="ARBA" id="ARBA00022806"/>
    </source>
</evidence>
<evidence type="ECO:0000256" key="11">
    <source>
        <dbReference type="PROSITE-ProRule" id="PRU00560"/>
    </source>
</evidence>
<evidence type="ECO:0000256" key="12">
    <source>
        <dbReference type="SAM" id="Coils"/>
    </source>
</evidence>
<dbReference type="PANTHER" id="PTHR11070">
    <property type="entry name" value="UVRD / RECB / PCRA DNA HELICASE FAMILY MEMBER"/>
    <property type="match status" value="1"/>
</dbReference>
<evidence type="ECO:0000259" key="13">
    <source>
        <dbReference type="PROSITE" id="PS51198"/>
    </source>
</evidence>
<evidence type="ECO:0000256" key="7">
    <source>
        <dbReference type="ARBA" id="ARBA00023235"/>
    </source>
</evidence>
<name>A0A1U7EXV8_NATPD</name>
<dbReference type="GeneID" id="3701892"/>
<feature type="domain" description="UvrD-like helicase ATP-binding" evidence="13">
    <location>
        <begin position="254"/>
        <end position="717"/>
    </location>
</feature>
<protein>
    <recommendedName>
        <fullName evidence="9">DNA 3'-5' helicase</fullName>
        <ecNumber evidence="9">5.6.2.4</ecNumber>
    </recommendedName>
</protein>
<dbReference type="GO" id="GO:0043138">
    <property type="term" value="F:3'-5' DNA helicase activity"/>
    <property type="evidence" value="ECO:0007669"/>
    <property type="project" value="UniProtKB-EC"/>
</dbReference>
<dbReference type="CDD" id="cd04491">
    <property type="entry name" value="SoSSB_OBF"/>
    <property type="match status" value="1"/>
</dbReference>
<evidence type="ECO:0000256" key="10">
    <source>
        <dbReference type="ARBA" id="ARBA00048988"/>
    </source>
</evidence>
<organism evidence="14 15">
    <name type="scientific">Natronomonas pharaonis (strain ATCC 35678 / DSM 2160 / CIP 103997 / JCM 8858 / NBRC 14720 / NCIMB 2260 / Gabara)</name>
    <name type="common">Halobacterium pharaonis</name>
    <dbReference type="NCBI Taxonomy" id="348780"/>
    <lineage>
        <taxon>Archaea</taxon>
        <taxon>Methanobacteriati</taxon>
        <taxon>Methanobacteriota</taxon>
        <taxon>Stenosarchaea group</taxon>
        <taxon>Halobacteria</taxon>
        <taxon>Halobacteriales</taxon>
        <taxon>Natronomonadaceae</taxon>
        <taxon>Natronomonas</taxon>
    </lineage>
</organism>
<evidence type="ECO:0000256" key="3">
    <source>
        <dbReference type="ARBA" id="ARBA00022801"/>
    </source>
</evidence>